<dbReference type="PANTHER" id="PTHR45754">
    <property type="entry name" value="METHYLENETETRAHYDROFOLATE REDUCTASE"/>
    <property type="match status" value="1"/>
</dbReference>
<keyword evidence="6 12" id="KW-0274">FAD</keyword>
<comment type="cofactor">
    <cofactor evidence="1 12">
        <name>FAD</name>
        <dbReference type="ChEBI" id="CHEBI:57692"/>
    </cofactor>
</comment>
<dbReference type="GO" id="GO:0071949">
    <property type="term" value="F:FAD binding"/>
    <property type="evidence" value="ECO:0007669"/>
    <property type="project" value="TreeGrafter"/>
</dbReference>
<keyword evidence="7 12" id="KW-0560">Oxidoreductase</keyword>
<dbReference type="GO" id="GO:0106312">
    <property type="term" value="F:methylenetetrahydrofolate reductase (NADH) activity"/>
    <property type="evidence" value="ECO:0007669"/>
    <property type="project" value="UniProtKB-EC"/>
</dbReference>
<dbReference type="STRING" id="1693.BMIN_0578"/>
<evidence type="ECO:0000256" key="4">
    <source>
        <dbReference type="ARBA" id="ARBA00022605"/>
    </source>
</evidence>
<evidence type="ECO:0000313" key="14">
    <source>
        <dbReference type="Proteomes" id="UP000029014"/>
    </source>
</evidence>
<evidence type="ECO:0000313" key="13">
    <source>
        <dbReference type="EMBL" id="KFI72678.1"/>
    </source>
</evidence>
<comment type="pathway">
    <text evidence="2 12">One-carbon metabolism; tetrahydrofolate interconversion.</text>
</comment>
<reference evidence="13 14" key="1">
    <citation type="submission" date="2014-03" db="EMBL/GenBank/DDBJ databases">
        <title>Genomics of Bifidobacteria.</title>
        <authorList>
            <person name="Ventura M."/>
            <person name="Milani C."/>
            <person name="Lugli G.A."/>
        </authorList>
    </citation>
    <scope>NUCLEOTIDE SEQUENCE [LARGE SCALE GENOMIC DNA]</scope>
    <source>
        <strain evidence="13 14">LMG 11592</strain>
    </source>
</reference>
<dbReference type="InterPro" id="IPR004620">
    <property type="entry name" value="MTHF_reductase_bac"/>
</dbReference>
<dbReference type="GO" id="GO:0005829">
    <property type="term" value="C:cytosol"/>
    <property type="evidence" value="ECO:0007669"/>
    <property type="project" value="InterPro"/>
</dbReference>
<dbReference type="GO" id="GO:0009086">
    <property type="term" value="P:methionine biosynthetic process"/>
    <property type="evidence" value="ECO:0007669"/>
    <property type="project" value="UniProtKB-KW"/>
</dbReference>
<dbReference type="eggNOG" id="COG0685">
    <property type="taxonomic scope" value="Bacteria"/>
</dbReference>
<comment type="caution">
    <text evidence="13">The sequence shown here is derived from an EMBL/GenBank/DDBJ whole genome shotgun (WGS) entry which is preliminary data.</text>
</comment>
<keyword evidence="8" id="KW-0520">NAD</keyword>
<comment type="similarity">
    <text evidence="3 12">Belongs to the methylenetetrahydrofolate reductase family.</text>
</comment>
<evidence type="ECO:0000256" key="5">
    <source>
        <dbReference type="ARBA" id="ARBA00022630"/>
    </source>
</evidence>
<evidence type="ECO:0000256" key="11">
    <source>
        <dbReference type="ARBA" id="ARBA00048628"/>
    </source>
</evidence>
<evidence type="ECO:0000256" key="3">
    <source>
        <dbReference type="ARBA" id="ARBA00006743"/>
    </source>
</evidence>
<dbReference type="Proteomes" id="UP000029014">
    <property type="component" value="Unassembled WGS sequence"/>
</dbReference>
<proteinExistence type="inferred from homology"/>
<dbReference type="AlphaFoldDB" id="A0A087BNS8"/>
<dbReference type="SUPFAM" id="SSF51730">
    <property type="entry name" value="FAD-linked oxidoreductase"/>
    <property type="match status" value="1"/>
</dbReference>
<keyword evidence="14" id="KW-1185">Reference proteome</keyword>
<evidence type="ECO:0000256" key="8">
    <source>
        <dbReference type="ARBA" id="ARBA00023027"/>
    </source>
</evidence>
<comment type="catalytic activity">
    <reaction evidence="11">
        <text>(6S)-5-methyl-5,6,7,8-tetrahydrofolate + NAD(+) = (6R)-5,10-methylene-5,6,7,8-tetrahydrofolate + NADH + H(+)</text>
        <dbReference type="Rhea" id="RHEA:19821"/>
        <dbReference type="ChEBI" id="CHEBI:15378"/>
        <dbReference type="ChEBI" id="CHEBI:15636"/>
        <dbReference type="ChEBI" id="CHEBI:18608"/>
        <dbReference type="ChEBI" id="CHEBI:57540"/>
        <dbReference type="ChEBI" id="CHEBI:57945"/>
        <dbReference type="EC" id="1.5.1.54"/>
    </reaction>
    <physiologicalReaction direction="right-to-left" evidence="11">
        <dbReference type="Rhea" id="RHEA:19823"/>
    </physiologicalReaction>
</comment>
<evidence type="ECO:0000256" key="1">
    <source>
        <dbReference type="ARBA" id="ARBA00001974"/>
    </source>
</evidence>
<evidence type="ECO:0000256" key="6">
    <source>
        <dbReference type="ARBA" id="ARBA00022827"/>
    </source>
</evidence>
<evidence type="ECO:0000256" key="10">
    <source>
        <dbReference type="ARBA" id="ARBA00034478"/>
    </source>
</evidence>
<keyword evidence="4" id="KW-0028">Amino-acid biosynthesis</keyword>
<evidence type="ECO:0000256" key="2">
    <source>
        <dbReference type="ARBA" id="ARBA00004777"/>
    </source>
</evidence>
<dbReference type="RefSeq" id="WP_033507872.1">
    <property type="nucleotide sequence ID" value="NZ_JGZD01000009.1"/>
</dbReference>
<evidence type="ECO:0000256" key="12">
    <source>
        <dbReference type="RuleBase" id="RU003862"/>
    </source>
</evidence>
<dbReference type="UniPathway" id="UPA00193"/>
<evidence type="ECO:0000256" key="7">
    <source>
        <dbReference type="ARBA" id="ARBA00023002"/>
    </source>
</evidence>
<keyword evidence="9" id="KW-0486">Methionine biosynthesis</keyword>
<dbReference type="InterPro" id="IPR003171">
    <property type="entry name" value="Mehydrof_redctse-like"/>
</dbReference>
<sequence>MHAPGFSLEVFPPRRNGPVRTIYDTLDGLEGLSPDFISVTYGHGSQADRSATARIASTIAHEYHIPVVAHLTSLYADEASVDETLTAFDEAGVNAILALRGDPVESHTPTGVFPHASDLAAYIHRRRPDMTLVGACYPEGHADSPSLEEDVSNLAIKVSAGVSQLITQLFYDNEDFYRFMDVCAAHGITVPICAGIMPIISEKSVRSMASRGGSHIPPKVEALLDRWGDAPDCLRSAGIVYASEQIADLIANGVAGIHLYTMNRPSTTRRIWRNVSGLFASD</sequence>
<organism evidence="13 14">
    <name type="scientific">Bifidobacterium minimum</name>
    <dbReference type="NCBI Taxonomy" id="1693"/>
    <lineage>
        <taxon>Bacteria</taxon>
        <taxon>Bacillati</taxon>
        <taxon>Actinomycetota</taxon>
        <taxon>Actinomycetes</taxon>
        <taxon>Bifidobacteriales</taxon>
        <taxon>Bifidobacteriaceae</taxon>
        <taxon>Bifidobacterium</taxon>
    </lineage>
</organism>
<dbReference type="NCBIfam" id="TIGR00676">
    <property type="entry name" value="fadh2"/>
    <property type="match status" value="1"/>
</dbReference>
<dbReference type="EMBL" id="JGZD01000009">
    <property type="protein sequence ID" value="KFI72678.1"/>
    <property type="molecule type" value="Genomic_DNA"/>
</dbReference>
<dbReference type="CDD" id="cd00537">
    <property type="entry name" value="MTHFR"/>
    <property type="match status" value="1"/>
</dbReference>
<dbReference type="Pfam" id="PF02219">
    <property type="entry name" value="MTHFR"/>
    <property type="match status" value="1"/>
</dbReference>
<dbReference type="Gene3D" id="3.20.20.220">
    <property type="match status" value="1"/>
</dbReference>
<dbReference type="InterPro" id="IPR029041">
    <property type="entry name" value="FAD-linked_oxidoreductase-like"/>
</dbReference>
<dbReference type="EC" id="1.5.1.54" evidence="12"/>
<protein>
    <recommendedName>
        <fullName evidence="12">Methylenetetrahydrofolate reductase</fullName>
        <ecNumber evidence="12">1.5.1.54</ecNumber>
    </recommendedName>
</protein>
<dbReference type="PANTHER" id="PTHR45754:SF3">
    <property type="entry name" value="METHYLENETETRAHYDROFOLATE REDUCTASE (NADPH)"/>
    <property type="match status" value="1"/>
</dbReference>
<gene>
    <name evidence="13" type="ORF">BMIN_0578</name>
</gene>
<comment type="pathway">
    <text evidence="10">Amino-acid biosynthesis; L-methionine biosynthesis via de novo pathway.</text>
</comment>
<accession>A0A087BNS8</accession>
<evidence type="ECO:0000256" key="9">
    <source>
        <dbReference type="ARBA" id="ARBA00023167"/>
    </source>
</evidence>
<keyword evidence="5 12" id="KW-0285">Flavoprotein</keyword>
<dbReference type="GO" id="GO:0035999">
    <property type="term" value="P:tetrahydrofolate interconversion"/>
    <property type="evidence" value="ECO:0007669"/>
    <property type="project" value="UniProtKB-UniPathway"/>
</dbReference>
<name>A0A087BNS8_9BIFI</name>